<organism evidence="4 5">
    <name type="scientific">Arthrobacter sulfonylureivorans</name>
    <dbReference type="NCBI Taxonomy" id="2486855"/>
    <lineage>
        <taxon>Bacteria</taxon>
        <taxon>Bacillati</taxon>
        <taxon>Actinomycetota</taxon>
        <taxon>Actinomycetes</taxon>
        <taxon>Micrococcales</taxon>
        <taxon>Micrococcaceae</taxon>
        <taxon>Arthrobacter</taxon>
    </lineage>
</organism>
<evidence type="ECO:0000259" key="1">
    <source>
        <dbReference type="Pfam" id="PF01968"/>
    </source>
</evidence>
<dbReference type="Pfam" id="PF01968">
    <property type="entry name" value="Hydantoinase_A"/>
    <property type="match status" value="1"/>
</dbReference>
<evidence type="ECO:0000313" key="4">
    <source>
        <dbReference type="EMBL" id="UNK46071.1"/>
    </source>
</evidence>
<reference evidence="4 5" key="1">
    <citation type="submission" date="2022-03" db="EMBL/GenBank/DDBJ databases">
        <title>Isotopic signatures of nitrous oxide derived from detoxification processes.</title>
        <authorList>
            <person name="Behrendt U."/>
            <person name="Buchen C."/>
            <person name="Well R."/>
            <person name="Ulrich A."/>
            <person name="Rohe L."/>
            <person name="Kolb S."/>
            <person name="Schloter M."/>
            <person name="Horn M.A."/>
            <person name="Augustin J."/>
        </authorList>
    </citation>
    <scope>NUCLEOTIDE SEQUENCE [LARGE SCALE GENOMIC DNA]</scope>
    <source>
        <strain evidence="4 5">S4-C24</strain>
    </source>
</reference>
<protein>
    <submittedName>
        <fullName evidence="4">Hydantoinase/oxoprolinase family protein</fullName>
    </submittedName>
</protein>
<sequence>MFGVDVGGTFTDVVAVKDGKVQVTKVPSNPQDPQSAVLEGARRLGVADSAVFNHASTKGLNAILTRSLPKIGFLTTHGHRDMLDAGRGWRPFEGQLNPHWRRSFGDAKGRPLVPRYLRRGVAERILADGSVHQALELDDARRHLEVLKRCEVEAVAICLINSYVNPAHELQLRDLAREVLGEIPISISSETSPRSREYTRASTTVIDIMMKLMYEDYAHDINTGLQEQGFNGKLNFADCTASLVPWQEALRHPYRILFAGPAAGAASCVQLGKALQEPNLICADVGGTSTDVALIEAGETFTNDSFEVEFDMVISALSTDISSVGAGGGSIISISSTGDIQVGPESAGAYPGPACYGRGGTLPTVTDACALMGFLNPKDFAEGQIQLDLAPARKAFEDLDAPLSFEQRVSYAYRIAVHNIAEEVTNVAIRKGTDPREFSLVAYGSAGPMLLPALLEILQLKSIIVPPNPGLFSALGLLSTDTVFSDSRTKYLALAPDNAGEIREIFESMEQELIERTGADPSRVLIQRSFDGRLYGQSWETPFVEVPAGPITAETLPGLIESFHQEYKRRNSLNFPAIPVQAVTFRVQLVVEAERFEYTASGAPNGGPAPEPATHRPISYFRGETVNAPVYDRASIGPGQSVLGPAIIEEELCTTVVLRGQQATAGRFGELRLTAASDQELS</sequence>
<dbReference type="InterPro" id="IPR045079">
    <property type="entry name" value="Oxoprolinase-like"/>
</dbReference>
<name>A0ABY3W7U6_9MICC</name>
<dbReference type="InterPro" id="IPR008040">
    <property type="entry name" value="Hydant_A_N"/>
</dbReference>
<feature type="domain" description="Acetophenone carboxylase-like C-terminal" evidence="3">
    <location>
        <begin position="509"/>
        <end position="664"/>
    </location>
</feature>
<gene>
    <name evidence="4" type="ORF">MNQ99_01440</name>
</gene>
<dbReference type="PANTHER" id="PTHR11365">
    <property type="entry name" value="5-OXOPROLINASE RELATED"/>
    <property type="match status" value="1"/>
</dbReference>
<dbReference type="PANTHER" id="PTHR11365:SF23">
    <property type="entry name" value="HYPOTHETICAL 5-OXOPROLINASE (EUROFUNG)-RELATED"/>
    <property type="match status" value="1"/>
</dbReference>
<dbReference type="Pfam" id="PF19278">
    <property type="entry name" value="Hydant_A_C"/>
    <property type="match status" value="1"/>
</dbReference>
<evidence type="ECO:0000259" key="2">
    <source>
        <dbReference type="Pfam" id="PF05378"/>
    </source>
</evidence>
<dbReference type="Proteomes" id="UP000829069">
    <property type="component" value="Chromosome"/>
</dbReference>
<proteinExistence type="predicted"/>
<dbReference type="EMBL" id="CP093326">
    <property type="protein sequence ID" value="UNK46071.1"/>
    <property type="molecule type" value="Genomic_DNA"/>
</dbReference>
<dbReference type="InterPro" id="IPR002821">
    <property type="entry name" value="Hydantoinase_A"/>
</dbReference>
<dbReference type="Pfam" id="PF05378">
    <property type="entry name" value="Hydant_A_N"/>
    <property type="match status" value="1"/>
</dbReference>
<evidence type="ECO:0000259" key="3">
    <source>
        <dbReference type="Pfam" id="PF19278"/>
    </source>
</evidence>
<evidence type="ECO:0000313" key="5">
    <source>
        <dbReference type="Proteomes" id="UP000829069"/>
    </source>
</evidence>
<feature type="domain" description="Hydantoinase A/oxoprolinase" evidence="1">
    <location>
        <begin position="200"/>
        <end position="482"/>
    </location>
</feature>
<dbReference type="InterPro" id="IPR043129">
    <property type="entry name" value="ATPase_NBD"/>
</dbReference>
<feature type="domain" description="Hydantoinase/oxoprolinase N-terminal" evidence="2">
    <location>
        <begin position="2"/>
        <end position="179"/>
    </location>
</feature>
<accession>A0ABY3W7U6</accession>
<keyword evidence="5" id="KW-1185">Reference proteome</keyword>
<dbReference type="RefSeq" id="WP_241914169.1">
    <property type="nucleotide sequence ID" value="NZ_CP093326.1"/>
</dbReference>
<dbReference type="SUPFAM" id="SSF53067">
    <property type="entry name" value="Actin-like ATPase domain"/>
    <property type="match status" value="1"/>
</dbReference>
<dbReference type="InterPro" id="IPR049517">
    <property type="entry name" value="ACX-like_C"/>
</dbReference>